<sequence length="79" mass="8425">MKVGSQVGWAAYSGWRAADGGPKARQNASLLSTDGGAALTLVFTRVRVEVFYRLGSKQAANGGRRSRVSRVGIRSLFPV</sequence>
<keyword evidence="2" id="KW-1185">Reference proteome</keyword>
<organism evidence="1 2">
    <name type="scientific">Pleurodeles waltl</name>
    <name type="common">Iberian ribbed newt</name>
    <dbReference type="NCBI Taxonomy" id="8319"/>
    <lineage>
        <taxon>Eukaryota</taxon>
        <taxon>Metazoa</taxon>
        <taxon>Chordata</taxon>
        <taxon>Craniata</taxon>
        <taxon>Vertebrata</taxon>
        <taxon>Euteleostomi</taxon>
        <taxon>Amphibia</taxon>
        <taxon>Batrachia</taxon>
        <taxon>Caudata</taxon>
        <taxon>Salamandroidea</taxon>
        <taxon>Salamandridae</taxon>
        <taxon>Pleurodelinae</taxon>
        <taxon>Pleurodeles</taxon>
    </lineage>
</organism>
<name>A0AAV7RZF7_PLEWA</name>
<evidence type="ECO:0000313" key="2">
    <source>
        <dbReference type="Proteomes" id="UP001066276"/>
    </source>
</evidence>
<protein>
    <submittedName>
        <fullName evidence="1">Uncharacterized protein</fullName>
    </submittedName>
</protein>
<gene>
    <name evidence="1" type="ORF">NDU88_009791</name>
</gene>
<dbReference type="AlphaFoldDB" id="A0AAV7RZF7"/>
<accession>A0AAV7RZF7</accession>
<comment type="caution">
    <text evidence="1">The sequence shown here is derived from an EMBL/GenBank/DDBJ whole genome shotgun (WGS) entry which is preliminary data.</text>
</comment>
<dbReference type="EMBL" id="JANPWB010000009">
    <property type="protein sequence ID" value="KAJ1157076.1"/>
    <property type="molecule type" value="Genomic_DNA"/>
</dbReference>
<reference evidence="1" key="1">
    <citation type="journal article" date="2022" name="bioRxiv">
        <title>Sequencing and chromosome-scale assembly of the giantPleurodeles waltlgenome.</title>
        <authorList>
            <person name="Brown T."/>
            <person name="Elewa A."/>
            <person name="Iarovenko S."/>
            <person name="Subramanian E."/>
            <person name="Araus A.J."/>
            <person name="Petzold A."/>
            <person name="Susuki M."/>
            <person name="Suzuki K.-i.T."/>
            <person name="Hayashi T."/>
            <person name="Toyoda A."/>
            <person name="Oliveira C."/>
            <person name="Osipova E."/>
            <person name="Leigh N.D."/>
            <person name="Simon A."/>
            <person name="Yun M.H."/>
        </authorList>
    </citation>
    <scope>NUCLEOTIDE SEQUENCE</scope>
    <source>
        <strain evidence="1">20211129_DDA</strain>
        <tissue evidence="1">Liver</tissue>
    </source>
</reference>
<dbReference type="Proteomes" id="UP001066276">
    <property type="component" value="Chromosome 5"/>
</dbReference>
<proteinExistence type="predicted"/>
<evidence type="ECO:0000313" key="1">
    <source>
        <dbReference type="EMBL" id="KAJ1157076.1"/>
    </source>
</evidence>